<reference evidence="2 3" key="1">
    <citation type="submission" date="2024-01" db="EMBL/GenBank/DDBJ databases">
        <title>The complete chloroplast genome sequence of Lithospermum erythrorhizon: insights into the phylogenetic relationship among Boraginaceae species and the maternal lineages of purple gromwells.</title>
        <authorList>
            <person name="Okada T."/>
            <person name="Watanabe K."/>
        </authorList>
    </citation>
    <scope>NUCLEOTIDE SEQUENCE [LARGE SCALE GENOMIC DNA]</scope>
</reference>
<feature type="chain" id="PRO_5043921035" evidence="1">
    <location>
        <begin position="17"/>
        <end position="116"/>
    </location>
</feature>
<gene>
    <name evidence="2" type="ORF">LIER_41512</name>
</gene>
<evidence type="ECO:0000256" key="1">
    <source>
        <dbReference type="SAM" id="SignalP"/>
    </source>
</evidence>
<comment type="caution">
    <text evidence="2">The sequence shown here is derived from an EMBL/GenBank/DDBJ whole genome shotgun (WGS) entry which is preliminary data.</text>
</comment>
<keyword evidence="1" id="KW-0732">Signal</keyword>
<sequence>MMKNLITLMIFLVLLASNQDFVKVVCSMPDCFNGCDNADGGVACKPGCFCKSFALGGSSQGVCLIIPNSFENKVRTRCLSHVDCTSNTEGGDDASYCLRPNDSGYGYCSVPTSKKP</sequence>
<keyword evidence="3" id="KW-1185">Reference proteome</keyword>
<accession>A0AAV3RAD7</accession>
<dbReference type="AlphaFoldDB" id="A0AAV3RAD7"/>
<evidence type="ECO:0000313" key="3">
    <source>
        <dbReference type="Proteomes" id="UP001454036"/>
    </source>
</evidence>
<proteinExistence type="predicted"/>
<organism evidence="2 3">
    <name type="scientific">Lithospermum erythrorhizon</name>
    <name type="common">Purple gromwell</name>
    <name type="synonym">Lithospermum officinale var. erythrorhizon</name>
    <dbReference type="NCBI Taxonomy" id="34254"/>
    <lineage>
        <taxon>Eukaryota</taxon>
        <taxon>Viridiplantae</taxon>
        <taxon>Streptophyta</taxon>
        <taxon>Embryophyta</taxon>
        <taxon>Tracheophyta</taxon>
        <taxon>Spermatophyta</taxon>
        <taxon>Magnoliopsida</taxon>
        <taxon>eudicotyledons</taxon>
        <taxon>Gunneridae</taxon>
        <taxon>Pentapetalae</taxon>
        <taxon>asterids</taxon>
        <taxon>lamiids</taxon>
        <taxon>Boraginales</taxon>
        <taxon>Boraginaceae</taxon>
        <taxon>Boraginoideae</taxon>
        <taxon>Lithospermeae</taxon>
        <taxon>Lithospermum</taxon>
    </lineage>
</organism>
<evidence type="ECO:0000313" key="2">
    <source>
        <dbReference type="EMBL" id="GAA0173354.1"/>
    </source>
</evidence>
<dbReference type="Proteomes" id="UP001454036">
    <property type="component" value="Unassembled WGS sequence"/>
</dbReference>
<feature type="signal peptide" evidence="1">
    <location>
        <begin position="1"/>
        <end position="16"/>
    </location>
</feature>
<protein>
    <submittedName>
        <fullName evidence="2">Uncharacterized protein</fullName>
    </submittedName>
</protein>
<dbReference type="EMBL" id="BAABME010026132">
    <property type="protein sequence ID" value="GAA0173354.1"/>
    <property type="molecule type" value="Genomic_DNA"/>
</dbReference>
<name>A0AAV3RAD7_LITER</name>